<dbReference type="PANTHER" id="PTHR30469:SF11">
    <property type="entry name" value="BLL4320 PROTEIN"/>
    <property type="match status" value="1"/>
</dbReference>
<comment type="similarity">
    <text evidence="1">Belongs to the membrane fusion protein (MFP) (TC 8.A.1) family.</text>
</comment>
<feature type="domain" description="CusB-like beta-barrel" evidence="2">
    <location>
        <begin position="200"/>
        <end position="274"/>
    </location>
</feature>
<dbReference type="InterPro" id="IPR058627">
    <property type="entry name" value="MdtA-like_C"/>
</dbReference>
<dbReference type="Pfam" id="PF25967">
    <property type="entry name" value="RND-MFP_C"/>
    <property type="match status" value="1"/>
</dbReference>
<dbReference type="EMBL" id="JBGCUO010000001">
    <property type="protein sequence ID" value="MEY1660741.1"/>
    <property type="molecule type" value="Genomic_DNA"/>
</dbReference>
<dbReference type="InterPro" id="IPR006143">
    <property type="entry name" value="RND_pump_MFP"/>
</dbReference>
<dbReference type="InterPro" id="IPR058647">
    <property type="entry name" value="BSH_CzcB-like"/>
</dbReference>
<evidence type="ECO:0000259" key="4">
    <source>
        <dbReference type="Pfam" id="PF25973"/>
    </source>
</evidence>
<dbReference type="Gene3D" id="1.10.287.470">
    <property type="entry name" value="Helix hairpin bin"/>
    <property type="match status" value="1"/>
</dbReference>
<organism evidence="5 6">
    <name type="scientific">Isoalcanivorax beigongshangi</name>
    <dbReference type="NCBI Taxonomy" id="3238810"/>
    <lineage>
        <taxon>Bacteria</taxon>
        <taxon>Pseudomonadati</taxon>
        <taxon>Pseudomonadota</taxon>
        <taxon>Gammaproteobacteria</taxon>
        <taxon>Oceanospirillales</taxon>
        <taxon>Alcanivoracaceae</taxon>
        <taxon>Isoalcanivorax</taxon>
    </lineage>
</organism>
<dbReference type="Gene3D" id="2.40.30.170">
    <property type="match status" value="1"/>
</dbReference>
<dbReference type="Pfam" id="PF25954">
    <property type="entry name" value="Beta-barrel_RND_2"/>
    <property type="match status" value="1"/>
</dbReference>
<dbReference type="Gene3D" id="2.40.50.100">
    <property type="match status" value="1"/>
</dbReference>
<dbReference type="NCBIfam" id="TIGR01730">
    <property type="entry name" value="RND_mfp"/>
    <property type="match status" value="1"/>
</dbReference>
<dbReference type="SUPFAM" id="SSF111369">
    <property type="entry name" value="HlyD-like secretion proteins"/>
    <property type="match status" value="1"/>
</dbReference>
<feature type="domain" description="CzcB-like barrel-sandwich hybrid" evidence="4">
    <location>
        <begin position="73"/>
        <end position="194"/>
    </location>
</feature>
<keyword evidence="6" id="KW-1185">Reference proteome</keyword>
<dbReference type="InterPro" id="IPR058792">
    <property type="entry name" value="Beta-barrel_RND_2"/>
</dbReference>
<gene>
    <name evidence="5" type="ORF">AB5I84_01095</name>
</gene>
<proteinExistence type="inferred from homology"/>
<accession>A0ABV4AD17</accession>
<protein>
    <submittedName>
        <fullName evidence="5">Efflux RND transporter periplasmic adaptor subunit</fullName>
    </submittedName>
</protein>
<sequence length="372" mass="40110">MNLRLIMLLGAVLLVFVAVFGLQKLQSEGLNDFLDNMPIPAVSVSVAEVEPMNWANYLAAVGSARAVNGTQLTTQSAGLVTEIRFNSGDQVKKGQILLLLDDDTDRSELQALVAAAELARADHERISRLFDQGSVSKADLDRAKAQADQTRGQLASQQSRVSLKTVRAPFDGTLGIRLVNVGEYLAPGTAVVSVQQLDPIYVDFNLPEQQLSQVHLGQTIEAGFDAWPDQQFEGTVTAIEPAIDRGTRNFRVQATLRNGDQRIRPGMFSRVALDLGSADDVLAVPQTAISYNPYGNAVFVVVEKEEGEGLIVKRRFVRTGRTVGDFVAVVEGLSAGERVATSGLLRLSNDSAVEISDELPLEPSLAPTPNNS</sequence>
<evidence type="ECO:0000259" key="3">
    <source>
        <dbReference type="Pfam" id="PF25967"/>
    </source>
</evidence>
<name>A0ABV4AD17_9GAMM</name>
<dbReference type="PANTHER" id="PTHR30469">
    <property type="entry name" value="MULTIDRUG RESISTANCE PROTEIN MDTA"/>
    <property type="match status" value="1"/>
</dbReference>
<dbReference type="Pfam" id="PF25973">
    <property type="entry name" value="BSH_CzcB"/>
    <property type="match status" value="1"/>
</dbReference>
<comment type="caution">
    <text evidence="5">The sequence shown here is derived from an EMBL/GenBank/DDBJ whole genome shotgun (WGS) entry which is preliminary data.</text>
</comment>
<feature type="domain" description="Multidrug resistance protein MdtA-like C-terminal permuted SH3" evidence="3">
    <location>
        <begin position="280"/>
        <end position="344"/>
    </location>
</feature>
<dbReference type="Proteomes" id="UP001562065">
    <property type="component" value="Unassembled WGS sequence"/>
</dbReference>
<evidence type="ECO:0000259" key="2">
    <source>
        <dbReference type="Pfam" id="PF25954"/>
    </source>
</evidence>
<dbReference type="RefSeq" id="WP_369453984.1">
    <property type="nucleotide sequence ID" value="NZ_JBGCUO010000001.1"/>
</dbReference>
<dbReference type="Gene3D" id="2.40.420.20">
    <property type="match status" value="1"/>
</dbReference>
<reference evidence="5 6" key="1">
    <citation type="submission" date="2024-07" db="EMBL/GenBank/DDBJ databases">
        <authorList>
            <person name="Ren Q."/>
        </authorList>
    </citation>
    <scope>NUCLEOTIDE SEQUENCE [LARGE SCALE GENOMIC DNA]</scope>
    <source>
        <strain evidence="5 6">REN37</strain>
    </source>
</reference>
<evidence type="ECO:0000313" key="6">
    <source>
        <dbReference type="Proteomes" id="UP001562065"/>
    </source>
</evidence>
<evidence type="ECO:0000313" key="5">
    <source>
        <dbReference type="EMBL" id="MEY1660741.1"/>
    </source>
</evidence>
<evidence type="ECO:0000256" key="1">
    <source>
        <dbReference type="ARBA" id="ARBA00009477"/>
    </source>
</evidence>